<sequence length="120" mass="14010">MTILYIETNFFMSIAKGQDSQAEDLLYNPPNSVKIFIPNICYIEAVSVYKLEKQEKLKFKRELELKITEIDRDKTSNYAPLLSQQLQETIITNNALRNTGIKYFAITQDFLNWFNSRSST</sequence>
<evidence type="ECO:0000313" key="2">
    <source>
        <dbReference type="Proteomes" id="UP001057561"/>
    </source>
</evidence>
<dbReference type="RefSeq" id="WP_236630480.1">
    <property type="nucleotide sequence ID" value="NZ_CP099464.1"/>
</dbReference>
<organism evidence="1 2">
    <name type="scientific">Dolichospermum heterosporum TAC447</name>
    <dbReference type="NCBI Taxonomy" id="747523"/>
    <lineage>
        <taxon>Bacteria</taxon>
        <taxon>Bacillati</taxon>
        <taxon>Cyanobacteriota</taxon>
        <taxon>Cyanophyceae</taxon>
        <taxon>Nostocales</taxon>
        <taxon>Aphanizomenonaceae</taxon>
        <taxon>Dolichospermum</taxon>
        <taxon>Dolichospermum heterosporum</taxon>
    </lineage>
</organism>
<evidence type="ECO:0000313" key="1">
    <source>
        <dbReference type="EMBL" id="UUO15186.1"/>
    </source>
</evidence>
<dbReference type="Proteomes" id="UP001057561">
    <property type="component" value="Chromosome"/>
</dbReference>
<accession>A0ABY5LWD8</accession>
<dbReference type="EMBL" id="CP099464">
    <property type="protein sequence ID" value="UUO15186.1"/>
    <property type="molecule type" value="Genomic_DNA"/>
</dbReference>
<keyword evidence="2" id="KW-1185">Reference proteome</keyword>
<gene>
    <name evidence="1" type="ORF">NG743_24835</name>
</gene>
<reference evidence="1" key="1">
    <citation type="submission" date="2022-06" db="EMBL/GenBank/DDBJ databases">
        <title>Nostosin G and Spiroidesin B from the Cyanobacterium Dolichospermum sp. NIES-1697.</title>
        <authorList>
            <person name="Phan C.-S."/>
            <person name="Mehjabin J.J."/>
            <person name="Anas A.R.J."/>
            <person name="Hayasaka M."/>
            <person name="Onoki R."/>
            <person name="Wang J."/>
            <person name="Umezawa T."/>
            <person name="Washio K."/>
            <person name="Morikawa M."/>
            <person name="Okino T."/>
        </authorList>
    </citation>
    <scope>NUCLEOTIDE SEQUENCE</scope>
    <source>
        <strain evidence="1">NIES-1697</strain>
    </source>
</reference>
<evidence type="ECO:0008006" key="3">
    <source>
        <dbReference type="Google" id="ProtNLM"/>
    </source>
</evidence>
<name>A0ABY5LWD8_9CYAN</name>
<protein>
    <recommendedName>
        <fullName evidence="3">DUF4935 domain-containing protein</fullName>
    </recommendedName>
</protein>
<proteinExistence type="predicted"/>